<dbReference type="SUPFAM" id="SSF53756">
    <property type="entry name" value="UDP-Glycosyltransferase/glycogen phosphorylase"/>
    <property type="match status" value="1"/>
</dbReference>
<dbReference type="GeneID" id="57169504"/>
<dbReference type="InterPro" id="IPR001296">
    <property type="entry name" value="Glyco_trans_1"/>
</dbReference>
<gene>
    <name evidence="5" type="ORF">BKG76_22020</name>
</gene>
<evidence type="ECO:0000313" key="6">
    <source>
        <dbReference type="Proteomes" id="UP000179616"/>
    </source>
</evidence>
<dbReference type="OrthoDB" id="9765330at2"/>
<dbReference type="PANTHER" id="PTHR12526">
    <property type="entry name" value="GLYCOSYLTRANSFERASE"/>
    <property type="match status" value="1"/>
</dbReference>
<evidence type="ECO:0000256" key="2">
    <source>
        <dbReference type="ARBA" id="ARBA00022679"/>
    </source>
</evidence>
<accession>A0A1S1L3U4</accession>
<dbReference type="PANTHER" id="PTHR12526:SF572">
    <property type="entry name" value="BLL5144 PROTEIN"/>
    <property type="match status" value="1"/>
</dbReference>
<protein>
    <submittedName>
        <fullName evidence="5">Glycosyl transferase family 1</fullName>
    </submittedName>
</protein>
<dbReference type="Pfam" id="PF13439">
    <property type="entry name" value="Glyco_transf_4"/>
    <property type="match status" value="1"/>
</dbReference>
<sequence>MPVLSYGVLSTYPPTQCGLATFTRSLVESIAMGSDIVSAPGNFDRPPSEGVHSVEVVALVDAVSETAPVGVVHQWVRSARKGAKAAAAVLNRHDVVVIQHEYGIFGGRDGSDVLEIVRALRVPTISVFHTVLVTPTAHQRMILEKLAEATTAIVTMTHTARQRLIDHYSVDPTKIRVIPHGAADIRSQPTDPHQPITRTPVILTWGLLGEGKGIEWAIDAMALIADLRPAALYRVVGQTHPKVAERQGDSYRAGLIARAQRRGVAHAVHFDARYLDQVELRRLIRQADVVLLPYDSREQVTSGVLIEAVAAGKPVISTAFPHAMELLSTGAGLLVDRQDPSAIASALRLVLTEPHLSARMSAEANRIAPELFWPAIGRKYRELAAEMHDIDSVMASA</sequence>
<dbReference type="Pfam" id="PF00534">
    <property type="entry name" value="Glycos_transf_1"/>
    <property type="match status" value="1"/>
</dbReference>
<name>A0A1S1L3U4_9MYCO</name>
<dbReference type="EMBL" id="MLIK01000024">
    <property type="protein sequence ID" value="OHU19155.1"/>
    <property type="molecule type" value="Genomic_DNA"/>
</dbReference>
<dbReference type="GO" id="GO:0016757">
    <property type="term" value="F:glycosyltransferase activity"/>
    <property type="evidence" value="ECO:0007669"/>
    <property type="project" value="UniProtKB-KW"/>
</dbReference>
<dbReference type="Proteomes" id="UP000179616">
    <property type="component" value="Unassembled WGS sequence"/>
</dbReference>
<comment type="caution">
    <text evidence="5">The sequence shown here is derived from an EMBL/GenBank/DDBJ whole genome shotgun (WGS) entry which is preliminary data.</text>
</comment>
<dbReference type="Gene3D" id="3.40.50.2000">
    <property type="entry name" value="Glycogen Phosphorylase B"/>
    <property type="match status" value="2"/>
</dbReference>
<evidence type="ECO:0000313" key="5">
    <source>
        <dbReference type="EMBL" id="OHU19155.1"/>
    </source>
</evidence>
<dbReference type="AlphaFoldDB" id="A0A1S1L3U4"/>
<dbReference type="RefSeq" id="WP_070939804.1">
    <property type="nucleotide sequence ID" value="NZ_MLIK01000024.1"/>
</dbReference>
<keyword evidence="2 5" id="KW-0808">Transferase</keyword>
<reference evidence="5 6" key="1">
    <citation type="submission" date="2016-10" db="EMBL/GenBank/DDBJ databases">
        <title>Evaluation of Human, Veterinary and Environmental Mycobacterium chelonae Isolates by Core Genome Phylogenomic Analysis, Targeted Gene Comparison, and Anti-microbial Susceptibility Patterns: A Tale of Mistaken Identities.</title>
        <authorList>
            <person name="Fogelson S.B."/>
            <person name="Camus A.C."/>
            <person name="Lorenz W."/>
            <person name="Vasireddy R."/>
            <person name="Vasireddy S."/>
            <person name="Smith T."/>
            <person name="Brown-Elliott B.A."/>
            <person name="Wallace R.J.Jr."/>
            <person name="Hasan N.A."/>
            <person name="Reischl U."/>
            <person name="Sanchez S."/>
        </authorList>
    </citation>
    <scope>NUCLEOTIDE SEQUENCE [LARGE SCALE GENOMIC DNA]</scope>
    <source>
        <strain evidence="5 6">1559</strain>
    </source>
</reference>
<feature type="domain" description="Glycosyl transferase family 1" evidence="3">
    <location>
        <begin position="197"/>
        <end position="364"/>
    </location>
</feature>
<evidence type="ECO:0000259" key="3">
    <source>
        <dbReference type="Pfam" id="PF00534"/>
    </source>
</evidence>
<feature type="domain" description="Glycosyltransferase subfamily 4-like N-terminal" evidence="4">
    <location>
        <begin position="84"/>
        <end position="181"/>
    </location>
</feature>
<proteinExistence type="predicted"/>
<keyword evidence="1" id="KW-0328">Glycosyltransferase</keyword>
<evidence type="ECO:0000256" key="1">
    <source>
        <dbReference type="ARBA" id="ARBA00022676"/>
    </source>
</evidence>
<organism evidence="5 6">
    <name type="scientific">Mycobacteroides franklinii</name>
    <dbReference type="NCBI Taxonomy" id="948102"/>
    <lineage>
        <taxon>Bacteria</taxon>
        <taxon>Bacillati</taxon>
        <taxon>Actinomycetota</taxon>
        <taxon>Actinomycetes</taxon>
        <taxon>Mycobacteriales</taxon>
        <taxon>Mycobacteriaceae</taxon>
        <taxon>Mycobacteroides</taxon>
    </lineage>
</organism>
<evidence type="ECO:0000259" key="4">
    <source>
        <dbReference type="Pfam" id="PF13439"/>
    </source>
</evidence>
<dbReference type="InterPro" id="IPR028098">
    <property type="entry name" value="Glyco_trans_4-like_N"/>
</dbReference>
<dbReference type="STRING" id="948102.BKG76_22020"/>